<feature type="region of interest" description="Disordered" evidence="1">
    <location>
        <begin position="1"/>
        <end position="51"/>
    </location>
</feature>
<dbReference type="AlphaFoldDB" id="A0A9Q0DUR2"/>
<feature type="compositionally biased region" description="Polar residues" evidence="1">
    <location>
        <begin position="8"/>
        <end position="39"/>
    </location>
</feature>
<sequence>MPPLLDMTPTSNAPLQPNSSVPATTAYDTQEGQPINSPSRRAMDGTSLPSLTPLAPGASCAGLTGVSPQGLADGPGRCCWGSVEDLQRHFCTLAPHFNVTPVCLHS</sequence>
<gene>
    <name evidence="2" type="ORF">NHX12_002573</name>
</gene>
<evidence type="ECO:0000313" key="3">
    <source>
        <dbReference type="Proteomes" id="UP001148018"/>
    </source>
</evidence>
<keyword evidence="3" id="KW-1185">Reference proteome</keyword>
<evidence type="ECO:0000256" key="1">
    <source>
        <dbReference type="SAM" id="MobiDB-lite"/>
    </source>
</evidence>
<dbReference type="EMBL" id="JANIIK010000110">
    <property type="protein sequence ID" value="KAJ3596164.1"/>
    <property type="molecule type" value="Genomic_DNA"/>
</dbReference>
<organism evidence="2 3">
    <name type="scientific">Muraenolepis orangiensis</name>
    <name type="common">Patagonian moray cod</name>
    <dbReference type="NCBI Taxonomy" id="630683"/>
    <lineage>
        <taxon>Eukaryota</taxon>
        <taxon>Metazoa</taxon>
        <taxon>Chordata</taxon>
        <taxon>Craniata</taxon>
        <taxon>Vertebrata</taxon>
        <taxon>Euteleostomi</taxon>
        <taxon>Actinopterygii</taxon>
        <taxon>Neopterygii</taxon>
        <taxon>Teleostei</taxon>
        <taxon>Neoteleostei</taxon>
        <taxon>Acanthomorphata</taxon>
        <taxon>Zeiogadaria</taxon>
        <taxon>Gadariae</taxon>
        <taxon>Gadiformes</taxon>
        <taxon>Muraenolepidoidei</taxon>
        <taxon>Muraenolepididae</taxon>
        <taxon>Muraenolepis</taxon>
    </lineage>
</organism>
<evidence type="ECO:0000313" key="2">
    <source>
        <dbReference type="EMBL" id="KAJ3596164.1"/>
    </source>
</evidence>
<proteinExistence type="predicted"/>
<dbReference type="Proteomes" id="UP001148018">
    <property type="component" value="Unassembled WGS sequence"/>
</dbReference>
<name>A0A9Q0DUR2_9TELE</name>
<accession>A0A9Q0DUR2</accession>
<protein>
    <submittedName>
        <fullName evidence="2">Uncharacterized protein</fullName>
    </submittedName>
</protein>
<reference evidence="2" key="1">
    <citation type="submission" date="2022-07" db="EMBL/GenBank/DDBJ databases">
        <title>Chromosome-level genome of Muraenolepis orangiensis.</title>
        <authorList>
            <person name="Kim J."/>
        </authorList>
    </citation>
    <scope>NUCLEOTIDE SEQUENCE</scope>
    <source>
        <strain evidence="2">KU_S4_2022</strain>
        <tissue evidence="2">Muscle</tissue>
    </source>
</reference>
<comment type="caution">
    <text evidence="2">The sequence shown here is derived from an EMBL/GenBank/DDBJ whole genome shotgun (WGS) entry which is preliminary data.</text>
</comment>